<dbReference type="InterPro" id="IPR017008">
    <property type="entry name" value="UCP032817-like"/>
</dbReference>
<evidence type="ECO:0000313" key="3">
    <source>
        <dbReference type="Proteomes" id="UP000193427"/>
    </source>
</evidence>
<accession>A0A1W6LHN1</accession>
<dbReference type="AlphaFoldDB" id="A0A1W6LHN1"/>
<gene>
    <name evidence="2" type="ORF">A4W93_08025</name>
</gene>
<sequence>MLTVLLIATSLTLLLLWRRQRALRREAWIRSFEFPHGLFAPLRERHADLSLKDCQLVAHALRQFFLAHLHSGRKYVSMPSQIADELWHEFILHTRNYEVFCHKAFGRFMHHTPAVTLAGGARQSNAGLRRCFWFACRDENINPRQPTRLPLLFAIDAKLKVAGGHVYVADCRGVSRDGATVIHCGGEFSSASHDGGTDGFGDTRPGSGSDAGGDSSGSSSDDSGGSSGDSSGCGGGGCGGGGGGD</sequence>
<keyword evidence="3" id="KW-1185">Reference proteome</keyword>
<protein>
    <submittedName>
        <fullName evidence="2">Uncharacterized protein</fullName>
    </submittedName>
</protein>
<dbReference type="EMBL" id="CP015118">
    <property type="protein sequence ID" value="ARN23784.1"/>
    <property type="molecule type" value="Genomic_DNA"/>
</dbReference>
<dbReference type="KEGG" id="rgu:A4W93_08025"/>
<reference evidence="2 3" key="1">
    <citation type="submission" date="2016-04" db="EMBL/GenBank/DDBJ databases">
        <title>Complete genome sequence of natural rubber-degrading, novel Gram-negative bacterium, Rhizobacter gummiphilus strain NS21.</title>
        <authorList>
            <person name="Tabata M."/>
            <person name="Kasai D."/>
            <person name="Fukuda M."/>
        </authorList>
    </citation>
    <scope>NUCLEOTIDE SEQUENCE [LARGE SCALE GENOMIC DNA]</scope>
    <source>
        <strain evidence="2 3">NS21</strain>
    </source>
</reference>
<dbReference type="STRING" id="946333.A4W93_08025"/>
<evidence type="ECO:0000256" key="1">
    <source>
        <dbReference type="SAM" id="MobiDB-lite"/>
    </source>
</evidence>
<proteinExistence type="predicted"/>
<name>A0A1W6LHN1_9BURK</name>
<feature type="compositionally biased region" description="Gly residues" evidence="1">
    <location>
        <begin position="225"/>
        <end position="245"/>
    </location>
</feature>
<evidence type="ECO:0000313" key="2">
    <source>
        <dbReference type="EMBL" id="ARN23784.1"/>
    </source>
</evidence>
<feature type="region of interest" description="Disordered" evidence="1">
    <location>
        <begin position="193"/>
        <end position="245"/>
    </location>
</feature>
<dbReference type="PIRSF" id="PIRSF032817">
    <property type="entry name" value="UCP032817"/>
    <property type="match status" value="1"/>
</dbReference>
<organism evidence="2 3">
    <name type="scientific">Piscinibacter gummiphilus</name>
    <dbReference type="NCBI Taxonomy" id="946333"/>
    <lineage>
        <taxon>Bacteria</taxon>
        <taxon>Pseudomonadati</taxon>
        <taxon>Pseudomonadota</taxon>
        <taxon>Betaproteobacteria</taxon>
        <taxon>Burkholderiales</taxon>
        <taxon>Sphaerotilaceae</taxon>
        <taxon>Piscinibacter</taxon>
    </lineage>
</organism>
<dbReference type="Proteomes" id="UP000193427">
    <property type="component" value="Chromosome"/>
</dbReference>